<comment type="caution">
    <text evidence="1">The sequence shown here is derived from an EMBL/GenBank/DDBJ whole genome shotgun (WGS) entry which is preliminary data.</text>
</comment>
<reference evidence="1 2" key="1">
    <citation type="submission" date="2024-06" db="EMBL/GenBank/DDBJ databases">
        <authorList>
            <person name="Woo H."/>
        </authorList>
    </citation>
    <scope>NUCLEOTIDE SEQUENCE [LARGE SCALE GENOMIC DNA]</scope>
    <source>
        <strain evidence="1 2">S2-g</strain>
    </source>
</reference>
<proteinExistence type="predicted"/>
<dbReference type="Pfam" id="PF13195">
    <property type="entry name" value="DUF4011"/>
    <property type="match status" value="1"/>
</dbReference>
<protein>
    <submittedName>
        <fullName evidence="1">DUF4011 domain-containing protein</fullName>
    </submittedName>
</protein>
<keyword evidence="2" id="KW-1185">Reference proteome</keyword>
<sequence length="435" mass="47261">MGISIEGVVSSKLGLASHQNAVPLLRQLNVSNDGTEGLDDLVLELEASLPFASPKSWRIDRLGPNSSMAIPDRDVELREGYLADLTESMPASVHLRLRSSTGILVEQRFPVELLARNQWGGAGSMPELLAAFCMPNDPAVDRVLKSTSDVLRRAGRTDGIDGYGAGSRKRVWELTSAVWSAMCGYQVSYVLPPASFEQEGQKIRSPSQVLDGGVGTCLDTALLFAAVLEQAGLNPVLLMTKGHAFAGVWLQPQEFAQVLNEDASAVRKRIELQELLVFETTLATQSPAPGFSHAVDVAKRQLTDDDFVMAVDLRRARMQKVRPLSVSAKAAGETHDEQAPKVSEALESAPELPAFDIEVEEVPATAADKLELWQRKLLDLTTRNRLLHLPDSAKVIRLVCPDPAGLEDILAANRSEPPRFSWRLFGLSQASTVAA</sequence>
<accession>A0ABV3QLB5</accession>
<evidence type="ECO:0000313" key="1">
    <source>
        <dbReference type="EMBL" id="MEW9623401.1"/>
    </source>
</evidence>
<organism evidence="1 2">
    <name type="scientific">Rhodanobacter geophilus</name>
    <dbReference type="NCBI Taxonomy" id="3162488"/>
    <lineage>
        <taxon>Bacteria</taxon>
        <taxon>Pseudomonadati</taxon>
        <taxon>Pseudomonadota</taxon>
        <taxon>Gammaproteobacteria</taxon>
        <taxon>Lysobacterales</taxon>
        <taxon>Rhodanobacteraceae</taxon>
        <taxon>Rhodanobacter</taxon>
    </lineage>
</organism>
<dbReference type="RefSeq" id="WP_367843701.1">
    <property type="nucleotide sequence ID" value="NZ_JBFOHL010000002.1"/>
</dbReference>
<name>A0ABV3QLB5_9GAMM</name>
<dbReference type="EMBL" id="JBFOHL010000002">
    <property type="protein sequence ID" value="MEW9623401.1"/>
    <property type="molecule type" value="Genomic_DNA"/>
</dbReference>
<dbReference type="Gene3D" id="3.10.620.30">
    <property type="match status" value="1"/>
</dbReference>
<evidence type="ECO:0000313" key="2">
    <source>
        <dbReference type="Proteomes" id="UP001556170"/>
    </source>
</evidence>
<dbReference type="InterPro" id="IPR025103">
    <property type="entry name" value="DUF4011"/>
</dbReference>
<gene>
    <name evidence="1" type="ORF">ABQJ56_04080</name>
</gene>
<dbReference type="Proteomes" id="UP001556170">
    <property type="component" value="Unassembled WGS sequence"/>
</dbReference>